<dbReference type="PATRIC" id="fig|927704.6.peg.1723"/>
<sequence>MIKLSELSLLDIMPENLARDKEVQSAAKALDVSMHDISEQIKYVLLISRIDELEEDIVDQLAWQFHVDAYDSSFDIGTKRKLVKQSIGWHKLKGTPYAVQSVVSAILDGAHVQEWFEYGGEPYHFKVALIEGPMTSPQTIRQLVRAINEAKNARSWLDGVEFSRTVDTKFFFTAATYVNKTVMIGLPKFTAPNIFDAIFLNTAQHIHKEVNING</sequence>
<dbReference type="eggNOG" id="COG4385">
    <property type="taxonomic scope" value="Bacteria"/>
</dbReference>
<evidence type="ECO:0000313" key="2">
    <source>
        <dbReference type="Proteomes" id="UP000007887"/>
    </source>
</evidence>
<name>I0GRI5_SELRL</name>
<dbReference type="HOGENOM" id="CLU_086293_0_0_9"/>
<dbReference type="Pfam" id="PF09684">
    <property type="entry name" value="Tail_P2_I"/>
    <property type="match status" value="1"/>
</dbReference>
<reference evidence="1 2" key="1">
    <citation type="submission" date="2011-10" db="EMBL/GenBank/DDBJ databases">
        <title>Whole genome sequence of Selenomonas ruminantium subsp. lactilytica TAM6421.</title>
        <authorList>
            <person name="Oguchi A."/>
            <person name="Ankai A."/>
            <person name="Kaneko J."/>
            <person name="Yamada-Narita S."/>
            <person name="Fukui S."/>
            <person name="Takahashi M."/>
            <person name="Onodera T."/>
            <person name="Kojima S."/>
            <person name="Fushimi T."/>
            <person name="Abe N."/>
            <person name="Kamio Y."/>
            <person name="Yamazaki S."/>
            <person name="Fujita N."/>
        </authorList>
    </citation>
    <scope>NUCLEOTIDE SEQUENCE [LARGE SCALE GENOMIC DNA]</scope>
    <source>
        <strain evidence="2">NBRC 103574 / TAM6421</strain>
    </source>
</reference>
<organism evidence="1 2">
    <name type="scientific">Selenomonas ruminantium subsp. lactilytica (strain NBRC 103574 / TAM6421)</name>
    <dbReference type="NCBI Taxonomy" id="927704"/>
    <lineage>
        <taxon>Bacteria</taxon>
        <taxon>Bacillati</taxon>
        <taxon>Bacillota</taxon>
        <taxon>Negativicutes</taxon>
        <taxon>Selenomonadales</taxon>
        <taxon>Selenomonadaceae</taxon>
        <taxon>Selenomonas</taxon>
    </lineage>
</organism>
<dbReference type="KEGG" id="sri:SELR_16640"/>
<dbReference type="OrthoDB" id="90759at2"/>
<accession>I0GRI5</accession>
<protein>
    <recommendedName>
        <fullName evidence="3">Phage tail protein, P2 protein I family</fullName>
    </recommendedName>
</protein>
<dbReference type="RefSeq" id="WP_014424806.1">
    <property type="nucleotide sequence ID" value="NC_017068.1"/>
</dbReference>
<dbReference type="InterPro" id="IPR006521">
    <property type="entry name" value="Tail_protein_I"/>
</dbReference>
<proteinExistence type="predicted"/>
<gene>
    <name evidence="1" type="ordered locus">SELR_16640</name>
</gene>
<dbReference type="Proteomes" id="UP000007887">
    <property type="component" value="Chromosome"/>
</dbReference>
<evidence type="ECO:0000313" key="1">
    <source>
        <dbReference type="EMBL" id="BAL83372.1"/>
    </source>
</evidence>
<dbReference type="EMBL" id="AP012292">
    <property type="protein sequence ID" value="BAL83372.1"/>
    <property type="molecule type" value="Genomic_DNA"/>
</dbReference>
<dbReference type="AlphaFoldDB" id="I0GRI5"/>
<dbReference type="NCBIfam" id="TIGR01634">
    <property type="entry name" value="tail_P2_I"/>
    <property type="match status" value="1"/>
</dbReference>
<evidence type="ECO:0008006" key="3">
    <source>
        <dbReference type="Google" id="ProtNLM"/>
    </source>
</evidence>